<gene>
    <name evidence="1" type="ORF">F4820DRAFT_197929</name>
</gene>
<organism evidence="1 2">
    <name type="scientific">Hypoxylon rubiginosum</name>
    <dbReference type="NCBI Taxonomy" id="110542"/>
    <lineage>
        <taxon>Eukaryota</taxon>
        <taxon>Fungi</taxon>
        <taxon>Dikarya</taxon>
        <taxon>Ascomycota</taxon>
        <taxon>Pezizomycotina</taxon>
        <taxon>Sordariomycetes</taxon>
        <taxon>Xylariomycetidae</taxon>
        <taxon>Xylariales</taxon>
        <taxon>Hypoxylaceae</taxon>
        <taxon>Hypoxylon</taxon>
    </lineage>
</organism>
<proteinExistence type="predicted"/>
<comment type="caution">
    <text evidence="1">The sequence shown here is derived from an EMBL/GenBank/DDBJ whole genome shotgun (WGS) entry which is preliminary data.</text>
</comment>
<sequence length="1119" mass="126939">MDPLSALALAGNVLQFIEFTTKLLSTGAEVYKSATGTVNANLALEDISQQLSSLSSRLCIGEGNTRGSASEIALRSIADLCNADCARLLSVLNDLKIKDGSQRGWKSFRVALKLAWKDEHEIEKLMSRLKDRQLMMTLHICAISNEWLQNMNLKLQHLDDQNRDLQLQNLDKLKEISSHVQEIKSKISRPQFSGSGNEFSAAQLDDLATRVSHISVAERDIAKEQAILHSLDYRSRPSRHNNIAIAHARTFNWIFEAPSGENNRGDFLKWLRESDGVFWITGKPGSGKSTLMKYLADHERTRDSVQDWAGSGRVVIASHFFWSSGSSMQTSAQGLFRSLLFDIFRQCPELISEACPSRWGATNLSYADNQDWQFGELLECFQAIKTNSTSSVRFCFFIDGLDEFDGDYIEIAQTLTEIANSSRIKLCVASRPLNEFRDQFGANMSCVLLVHELTWNDILKYAQSRLQDHPRWSVLGLDVQAAQSFLQNIANMAQGVFLWVTLVTQSLRKGLTNDDTMEDLNTRLECLPKTLEAFYKQMLDSIDPIYHRKSADLLQMQMVLLRLHPKLPWTMPWAMALIHEREHANPDYAITMRRETLTNADIKSLREQTFRRLTAKCCGILEVKVHEVVFIHRTASDYLKTPEMVDYIQSRSDKGFNPSLSLLRAYVGCLKMGINRITEGHPPVLQNDLYRYNEQSFSLPLFIAANARSEGAEDAVIFNLIECLEDLSMTIVDPEKNDKYLDRINVWSTPVGSLCGPLYSSPFVGSLIRRADAGFAAMKLSNNVAYFRRTPRPALWSLMVYRTARLDYPWWKSSVKLLRLLLEHGYDPNEVFLAEQENHNLMGMQGTNDWWKEPDGLTNSQLKPSRSPRFKPHSERRSIWFDFLISCKISGCLGPRRQVEIALEKHYTTQPLYAQPSCSTFKKKTINTGLEHGVYSILLQYGADPNAHISPFTTVWVDFVCLPIKRPSVITATDRFLETLNDFFKYGADLGAPAIGLTLDPGDTASHLPFCMITGWDTFCEALEDFTSSKAGRELAFIADITMKMIKQATRVRWPLGRLPSIIDKVFPEKLRQPMLDLIAQSRGGRDNLMTKGKRPYEETEVGRENKRSKCYFANVGVS</sequence>
<evidence type="ECO:0000313" key="2">
    <source>
        <dbReference type="Proteomes" id="UP001497700"/>
    </source>
</evidence>
<name>A0ACB9Z8E7_9PEZI</name>
<dbReference type="Proteomes" id="UP001497700">
    <property type="component" value="Unassembled WGS sequence"/>
</dbReference>
<evidence type="ECO:0000313" key="1">
    <source>
        <dbReference type="EMBL" id="KAI4867523.1"/>
    </source>
</evidence>
<reference evidence="1 2" key="1">
    <citation type="journal article" date="2022" name="New Phytol.">
        <title>Ecological generalism drives hyperdiversity of secondary metabolite gene clusters in xylarialean endophytes.</title>
        <authorList>
            <person name="Franco M.E.E."/>
            <person name="Wisecaver J.H."/>
            <person name="Arnold A.E."/>
            <person name="Ju Y.M."/>
            <person name="Slot J.C."/>
            <person name="Ahrendt S."/>
            <person name="Moore L.P."/>
            <person name="Eastman K.E."/>
            <person name="Scott K."/>
            <person name="Konkel Z."/>
            <person name="Mondo S.J."/>
            <person name="Kuo A."/>
            <person name="Hayes R.D."/>
            <person name="Haridas S."/>
            <person name="Andreopoulos B."/>
            <person name="Riley R."/>
            <person name="LaButti K."/>
            <person name="Pangilinan J."/>
            <person name="Lipzen A."/>
            <person name="Amirebrahimi M."/>
            <person name="Yan J."/>
            <person name="Adam C."/>
            <person name="Keymanesh K."/>
            <person name="Ng V."/>
            <person name="Louie K."/>
            <person name="Northen T."/>
            <person name="Drula E."/>
            <person name="Henrissat B."/>
            <person name="Hsieh H.M."/>
            <person name="Youens-Clark K."/>
            <person name="Lutzoni F."/>
            <person name="Miadlikowska J."/>
            <person name="Eastwood D.C."/>
            <person name="Hamelin R.C."/>
            <person name="Grigoriev I.V."/>
            <person name="U'Ren J.M."/>
        </authorList>
    </citation>
    <scope>NUCLEOTIDE SEQUENCE [LARGE SCALE GENOMIC DNA]</scope>
    <source>
        <strain evidence="1 2">CBS 119005</strain>
    </source>
</reference>
<keyword evidence="2" id="KW-1185">Reference proteome</keyword>
<protein>
    <submittedName>
        <fullName evidence="1">Uncharacterized protein</fullName>
    </submittedName>
</protein>
<dbReference type="EMBL" id="MU393446">
    <property type="protein sequence ID" value="KAI4867523.1"/>
    <property type="molecule type" value="Genomic_DNA"/>
</dbReference>
<accession>A0ACB9Z8E7</accession>